<proteinExistence type="predicted"/>
<dbReference type="AlphaFoldDB" id="A0AAP5I238"/>
<evidence type="ECO:0000313" key="2">
    <source>
        <dbReference type="Proteomes" id="UP000667802"/>
    </source>
</evidence>
<reference evidence="2" key="1">
    <citation type="journal article" date="2021" name="Science">
        <title>Hunting the eagle killer: A cyanobacterial neurotoxin causes vacuolar myelinopathy.</title>
        <authorList>
            <person name="Breinlinger S."/>
            <person name="Phillips T.J."/>
            <person name="Haram B.N."/>
            <person name="Mares J."/>
            <person name="Martinez Yerena J.A."/>
            <person name="Hrouzek P."/>
            <person name="Sobotka R."/>
            <person name="Henderson W.M."/>
            <person name="Schmieder P."/>
            <person name="Williams S.M."/>
            <person name="Lauderdale J.D."/>
            <person name="Wilde H.D."/>
            <person name="Gerrin W."/>
            <person name="Kust A."/>
            <person name="Washington J.W."/>
            <person name="Wagner C."/>
            <person name="Geier B."/>
            <person name="Liebeke M."/>
            <person name="Enke H."/>
            <person name="Niedermeyer T.H.J."/>
            <person name="Wilde S.B."/>
        </authorList>
    </citation>
    <scope>NUCLEOTIDE SEQUENCE [LARGE SCALE GENOMIC DNA]</scope>
    <source>
        <strain evidence="2">Thurmond2011</strain>
    </source>
</reference>
<protein>
    <submittedName>
        <fullName evidence="1">Uncharacterized protein</fullName>
    </submittedName>
</protein>
<name>A0AAP5I238_9CYAN</name>
<dbReference type="RefSeq" id="WP_208343793.1">
    <property type="nucleotide sequence ID" value="NZ_CAWQFN010000376.1"/>
</dbReference>
<accession>A0AAP5I238</accession>
<keyword evidence="2" id="KW-1185">Reference proteome</keyword>
<comment type="caution">
    <text evidence="1">The sequence shown here is derived from an EMBL/GenBank/DDBJ whole genome shotgun (WGS) entry which is preliminary data.</text>
</comment>
<evidence type="ECO:0000313" key="1">
    <source>
        <dbReference type="EMBL" id="MDR9893290.1"/>
    </source>
</evidence>
<dbReference type="EMBL" id="JAALHA020000001">
    <property type="protein sequence ID" value="MDR9893290.1"/>
    <property type="molecule type" value="Genomic_DNA"/>
</dbReference>
<sequence>MARKIVTPIYYQIYKRVGATWIVKDPSQVFYNPSSEQTDLQKIARLFDTTEQAVIIELFRLNGGQPGYYLANLKDKKYYYCGTWEGVKQKLLELGIGRVDPMEKYDG</sequence>
<organism evidence="1 2">
    <name type="scientific">Aetokthonos hydrillicola Thurmond2011</name>
    <dbReference type="NCBI Taxonomy" id="2712845"/>
    <lineage>
        <taxon>Bacteria</taxon>
        <taxon>Bacillati</taxon>
        <taxon>Cyanobacteriota</taxon>
        <taxon>Cyanophyceae</taxon>
        <taxon>Nostocales</taxon>
        <taxon>Hapalosiphonaceae</taxon>
        <taxon>Aetokthonos</taxon>
    </lineage>
</organism>
<gene>
    <name evidence="1" type="ORF">G7B40_001645</name>
</gene>
<dbReference type="Proteomes" id="UP000667802">
    <property type="component" value="Unassembled WGS sequence"/>
</dbReference>